<dbReference type="Gene3D" id="1.10.3560.10">
    <property type="entry name" value="yst0336 like domain"/>
    <property type="match status" value="1"/>
</dbReference>
<evidence type="ECO:0000256" key="1">
    <source>
        <dbReference type="SAM" id="MobiDB-lite"/>
    </source>
</evidence>
<dbReference type="Proteomes" id="UP001497623">
    <property type="component" value="Unassembled WGS sequence"/>
</dbReference>
<dbReference type="Pfam" id="PF04669">
    <property type="entry name" value="PBDC1"/>
    <property type="match status" value="1"/>
</dbReference>
<evidence type="ECO:0000313" key="4">
    <source>
        <dbReference type="Proteomes" id="UP001497623"/>
    </source>
</evidence>
<protein>
    <recommendedName>
        <fullName evidence="2">Polysaccharide biosynthesis domain-containing protein</fullName>
    </recommendedName>
</protein>
<feature type="domain" description="Polysaccharide biosynthesis" evidence="2">
    <location>
        <begin position="46"/>
        <end position="169"/>
    </location>
</feature>
<reference evidence="3 4" key="1">
    <citation type="submission" date="2024-05" db="EMBL/GenBank/DDBJ databases">
        <authorList>
            <person name="Wallberg A."/>
        </authorList>
    </citation>
    <scope>NUCLEOTIDE SEQUENCE [LARGE SCALE GENOMIC DNA]</scope>
</reference>
<sequence length="184" mass="20847">MAKPTQEEILKELGISGAGATIVTPGGSAPSGNSDHGDSLGNDPTMEGMWALKAMEHAEIHFNLLCALDPSLLKLTPKDDVIYEEFRKEFPDFKIDKLAEDTLKSPAAKEKWRPFCNKFQEEVEDFSFATLVRIDCNDEYSEKNTILVTRIQFLCIEVARNREKFNESIRHNFKPKPRTKKINA</sequence>
<dbReference type="InterPro" id="IPR008476">
    <property type="entry name" value="PBDC1_metazoa/fungi"/>
</dbReference>
<evidence type="ECO:0000313" key="3">
    <source>
        <dbReference type="EMBL" id="CAL4133671.1"/>
    </source>
</evidence>
<dbReference type="PANTHER" id="PTHR13410:SF9">
    <property type="entry name" value="PROTEIN PBDC1"/>
    <property type="match status" value="1"/>
</dbReference>
<comment type="caution">
    <text evidence="3">The sequence shown here is derived from an EMBL/GenBank/DDBJ whole genome shotgun (WGS) entry which is preliminary data.</text>
</comment>
<organism evidence="3 4">
    <name type="scientific">Meganyctiphanes norvegica</name>
    <name type="common">Northern krill</name>
    <name type="synonym">Thysanopoda norvegica</name>
    <dbReference type="NCBI Taxonomy" id="48144"/>
    <lineage>
        <taxon>Eukaryota</taxon>
        <taxon>Metazoa</taxon>
        <taxon>Ecdysozoa</taxon>
        <taxon>Arthropoda</taxon>
        <taxon>Crustacea</taxon>
        <taxon>Multicrustacea</taxon>
        <taxon>Malacostraca</taxon>
        <taxon>Eumalacostraca</taxon>
        <taxon>Eucarida</taxon>
        <taxon>Euphausiacea</taxon>
        <taxon>Euphausiidae</taxon>
        <taxon>Meganyctiphanes</taxon>
    </lineage>
</organism>
<name>A0AAV2RRI8_MEGNR</name>
<dbReference type="GO" id="GO:0005737">
    <property type="term" value="C:cytoplasm"/>
    <property type="evidence" value="ECO:0007669"/>
    <property type="project" value="TreeGrafter"/>
</dbReference>
<dbReference type="AlphaFoldDB" id="A0AAV2RRI8"/>
<evidence type="ECO:0000259" key="2">
    <source>
        <dbReference type="Pfam" id="PF04669"/>
    </source>
</evidence>
<proteinExistence type="predicted"/>
<dbReference type="EMBL" id="CAXKWB010028325">
    <property type="protein sequence ID" value="CAL4133671.1"/>
    <property type="molecule type" value="Genomic_DNA"/>
</dbReference>
<keyword evidence="4" id="KW-1185">Reference proteome</keyword>
<feature type="region of interest" description="Disordered" evidence="1">
    <location>
        <begin position="21"/>
        <end position="42"/>
    </location>
</feature>
<dbReference type="PANTHER" id="PTHR13410">
    <property type="entry name" value="PROTEIN PBDC1"/>
    <property type="match status" value="1"/>
</dbReference>
<accession>A0AAV2RRI8</accession>
<dbReference type="InterPro" id="IPR023139">
    <property type="entry name" value="PBDC1-like_dom_sf"/>
</dbReference>
<dbReference type="InterPro" id="IPR021148">
    <property type="entry name" value="Polysacc_synth_dom"/>
</dbReference>
<gene>
    <name evidence="3" type="ORF">MNOR_LOCUS27239</name>
</gene>